<dbReference type="AlphaFoldDB" id="S7UUS8"/>
<gene>
    <name evidence="3" type="ORF">dsat_1641</name>
</gene>
<dbReference type="InterPro" id="IPR026870">
    <property type="entry name" value="Zinc_ribbon_dom"/>
</dbReference>
<keyword evidence="4" id="KW-1185">Reference proteome</keyword>
<reference evidence="3 4" key="1">
    <citation type="journal article" date="2013" name="Genome Announc.">
        <title>Draft genome sequences for three mercury-methylating, sulfate-reducing bacteria.</title>
        <authorList>
            <person name="Brown S.D."/>
            <person name="Hurt R.A.Jr."/>
            <person name="Gilmour C.C."/>
            <person name="Elias D.A."/>
        </authorList>
    </citation>
    <scope>NUCLEOTIDE SEQUENCE [LARGE SCALE GENOMIC DNA]</scope>
    <source>
        <strain evidence="3 4">DSM 16529</strain>
    </source>
</reference>
<feature type="domain" description="Zinc-ribbon" evidence="2">
    <location>
        <begin position="4"/>
        <end position="21"/>
    </location>
</feature>
<keyword evidence="1" id="KW-0812">Transmembrane</keyword>
<feature type="transmembrane region" description="Helical" evidence="1">
    <location>
        <begin position="63"/>
        <end position="81"/>
    </location>
</feature>
<name>S7UUS8_9BACT</name>
<keyword evidence="1" id="KW-1133">Transmembrane helix</keyword>
<dbReference type="EMBL" id="ATHI01000001">
    <property type="protein sequence ID" value="EPR36113.1"/>
    <property type="molecule type" value="Genomic_DNA"/>
</dbReference>
<proteinExistence type="predicted"/>
<accession>S7UUS8</accession>
<evidence type="ECO:0000256" key="1">
    <source>
        <dbReference type="SAM" id="Phobius"/>
    </source>
</evidence>
<feature type="transmembrane region" description="Helical" evidence="1">
    <location>
        <begin position="87"/>
        <end position="103"/>
    </location>
</feature>
<dbReference type="PATRIC" id="fig|1121439.3.peg.21"/>
<dbReference type="RefSeq" id="WP_020885527.1">
    <property type="nucleotide sequence ID" value="NZ_ATHI01000001.1"/>
</dbReference>
<evidence type="ECO:0000313" key="4">
    <source>
        <dbReference type="Proteomes" id="UP000014975"/>
    </source>
</evidence>
<organism evidence="3 4">
    <name type="scientific">Alkalidesulfovibrio alkalitolerans DSM 16529</name>
    <dbReference type="NCBI Taxonomy" id="1121439"/>
    <lineage>
        <taxon>Bacteria</taxon>
        <taxon>Pseudomonadati</taxon>
        <taxon>Thermodesulfobacteriota</taxon>
        <taxon>Desulfovibrionia</taxon>
        <taxon>Desulfovibrionales</taxon>
        <taxon>Desulfovibrionaceae</taxon>
        <taxon>Alkalidesulfovibrio</taxon>
    </lineage>
</organism>
<dbReference type="Proteomes" id="UP000014975">
    <property type="component" value="Unassembled WGS sequence"/>
</dbReference>
<comment type="caution">
    <text evidence="3">The sequence shown here is derived from an EMBL/GenBank/DDBJ whole genome shotgun (WGS) entry which is preliminary data.</text>
</comment>
<dbReference type="OrthoDB" id="5457855at2"/>
<sequence>MIVCTRCGSENPDDARFCAACRHKLQSVRREPSEDDAEGAEFLSDHVEYHDLLGRHGPFRKHLEAWGCLAALALVVAAVAWLDDVRAAWAALPVIGLYAWLRRL</sequence>
<protein>
    <submittedName>
        <fullName evidence="3">Zinc-ribbon domain containing protein</fullName>
    </submittedName>
</protein>
<evidence type="ECO:0000313" key="3">
    <source>
        <dbReference type="EMBL" id="EPR36113.1"/>
    </source>
</evidence>
<dbReference type="Pfam" id="PF13240">
    <property type="entry name" value="Zn_Ribbon_1"/>
    <property type="match status" value="1"/>
</dbReference>
<keyword evidence="1" id="KW-0472">Membrane</keyword>
<evidence type="ECO:0000259" key="2">
    <source>
        <dbReference type="Pfam" id="PF13240"/>
    </source>
</evidence>